<evidence type="ECO:0000313" key="5">
    <source>
        <dbReference type="Proteomes" id="UP000000311"/>
    </source>
</evidence>
<dbReference type="OMA" id="PVCHVAR"/>
<dbReference type="OrthoDB" id="341587at2759"/>
<name>E2AAL1_CAMFO</name>
<dbReference type="PANTHER" id="PTHR24107">
    <property type="entry name" value="YNEIN REGULATORY COMPLEX SUBUNIT 5"/>
    <property type="match status" value="1"/>
</dbReference>
<dbReference type="FunCoup" id="E2AAL1">
    <property type="interactions" value="11"/>
</dbReference>
<accession>E2AAL1</accession>
<proteinExistence type="predicted"/>
<dbReference type="AlphaFoldDB" id="E2AAL1"/>
<protein>
    <submittedName>
        <fullName evidence="4">T-complex-associated testis-expressed protein 1</fullName>
    </submittedName>
</protein>
<dbReference type="STRING" id="104421.E2AAL1"/>
<dbReference type="Gene3D" id="3.80.10.10">
    <property type="entry name" value="Ribonuclease Inhibitor"/>
    <property type="match status" value="2"/>
</dbReference>
<sequence length="473" mass="53403">MRIPHRISKNVIAAYRRFIHATKTKLRRCSPETSLLPQEQGRTLRAEDVSWDDGVIPDLKILALRAIVSAWKDNPVLEDLPTCVDRDVLLETLPTDLPFELTITRIEDGFYWERAAKDRWEHNDPGKYGDSWRRLYCERHLAEYLETLEASYFEAQREECEKLMTLVKDYIRVIRLHTLVPIKFSLEDCISLGEGIKASPKLKKFSLTRSNLDRPRIAAILQGMVSNDNIEELDVSHCKLMDTGAHAVGEFLSMHRKLKTLYLTNNSIGPIGMAGIVHGILKASSTALKNLDFRLNPLQDEGADHVCALLVRNKTLETLNISGCELGSEAGIALAGVLSSGCVKLEILSLDISNNDFGLTAGESFEAAVASCSYIIHLDGRMCNFSKESEYSINERAYRNKQNMKKERNRATFSLRHVHNSSSAKNLQQHPEVGSSFSESTSIVNHFTGRQIDVDEVEMMKSILKTWRRNNPA</sequence>
<keyword evidence="5" id="KW-1185">Reference proteome</keyword>
<dbReference type="GO" id="GO:0005856">
    <property type="term" value="C:cytoskeleton"/>
    <property type="evidence" value="ECO:0007669"/>
    <property type="project" value="UniProtKB-SubCell"/>
</dbReference>
<keyword evidence="3" id="KW-0206">Cytoskeleton</keyword>
<dbReference type="InterPro" id="IPR032675">
    <property type="entry name" value="LRR_dom_sf"/>
</dbReference>
<dbReference type="InParanoid" id="E2AAL1"/>
<dbReference type="PANTHER" id="PTHR24107:SF20">
    <property type="entry name" value="DYNEIN REGULATORY COMPLEX SUBUNIT 5"/>
    <property type="match status" value="1"/>
</dbReference>
<comment type="subcellular location">
    <subcellularLocation>
        <location evidence="1">Cytoplasm</location>
        <location evidence="1">Cytoskeleton</location>
    </subcellularLocation>
</comment>
<dbReference type="EMBL" id="GL438129">
    <property type="protein sequence ID" value="EFN69518.1"/>
    <property type="molecule type" value="Genomic_DNA"/>
</dbReference>
<evidence type="ECO:0000256" key="3">
    <source>
        <dbReference type="ARBA" id="ARBA00023212"/>
    </source>
</evidence>
<dbReference type="Pfam" id="PF13516">
    <property type="entry name" value="LRR_6"/>
    <property type="match status" value="4"/>
</dbReference>
<keyword evidence="2" id="KW-0963">Cytoplasm</keyword>
<evidence type="ECO:0000313" key="4">
    <source>
        <dbReference type="EMBL" id="EFN69518.1"/>
    </source>
</evidence>
<gene>
    <name evidence="4" type="ORF">EAG_08809</name>
</gene>
<dbReference type="InterPro" id="IPR052410">
    <property type="entry name" value="DRC5"/>
</dbReference>
<reference evidence="4 5" key="1">
    <citation type="journal article" date="2010" name="Science">
        <title>Genomic comparison of the ants Camponotus floridanus and Harpegnathos saltator.</title>
        <authorList>
            <person name="Bonasio R."/>
            <person name="Zhang G."/>
            <person name="Ye C."/>
            <person name="Mutti N.S."/>
            <person name="Fang X."/>
            <person name="Qin N."/>
            <person name="Donahue G."/>
            <person name="Yang P."/>
            <person name="Li Q."/>
            <person name="Li C."/>
            <person name="Zhang P."/>
            <person name="Huang Z."/>
            <person name="Berger S.L."/>
            <person name="Reinberg D."/>
            <person name="Wang J."/>
            <person name="Liebig J."/>
        </authorList>
    </citation>
    <scope>NUCLEOTIDE SEQUENCE [LARGE SCALE GENOMIC DNA]</scope>
    <source>
        <strain evidence="5">C129</strain>
    </source>
</reference>
<evidence type="ECO:0000256" key="2">
    <source>
        <dbReference type="ARBA" id="ARBA00022490"/>
    </source>
</evidence>
<evidence type="ECO:0000256" key="1">
    <source>
        <dbReference type="ARBA" id="ARBA00004245"/>
    </source>
</evidence>
<dbReference type="InterPro" id="IPR001611">
    <property type="entry name" value="Leu-rich_rpt"/>
</dbReference>
<organism evidence="5">
    <name type="scientific">Camponotus floridanus</name>
    <name type="common">Florida carpenter ant</name>
    <dbReference type="NCBI Taxonomy" id="104421"/>
    <lineage>
        <taxon>Eukaryota</taxon>
        <taxon>Metazoa</taxon>
        <taxon>Ecdysozoa</taxon>
        <taxon>Arthropoda</taxon>
        <taxon>Hexapoda</taxon>
        <taxon>Insecta</taxon>
        <taxon>Pterygota</taxon>
        <taxon>Neoptera</taxon>
        <taxon>Endopterygota</taxon>
        <taxon>Hymenoptera</taxon>
        <taxon>Apocrita</taxon>
        <taxon>Aculeata</taxon>
        <taxon>Formicoidea</taxon>
        <taxon>Formicidae</taxon>
        <taxon>Formicinae</taxon>
        <taxon>Camponotus</taxon>
    </lineage>
</organism>
<dbReference type="Proteomes" id="UP000000311">
    <property type="component" value="Unassembled WGS sequence"/>
</dbReference>
<dbReference type="SUPFAM" id="SSF52047">
    <property type="entry name" value="RNI-like"/>
    <property type="match status" value="1"/>
</dbReference>
<dbReference type="SMART" id="SM00368">
    <property type="entry name" value="LRR_RI"/>
    <property type="match status" value="5"/>
</dbReference>